<accession>A0A5D4RCY9</accession>
<protein>
    <submittedName>
        <fullName evidence="2">YhgE/Pip domain-containing protein</fullName>
    </submittedName>
</protein>
<dbReference type="NCBIfam" id="TIGR03057">
    <property type="entry name" value="xxxLxxG_by_4"/>
    <property type="match status" value="1"/>
</dbReference>
<reference evidence="2 3" key="1">
    <citation type="submission" date="2019-08" db="EMBL/GenBank/DDBJ databases">
        <title>Bacillus genomes from the desert of Cuatro Cienegas, Coahuila.</title>
        <authorList>
            <person name="Olmedo-Alvarez G."/>
        </authorList>
    </citation>
    <scope>NUCLEOTIDE SEQUENCE [LARGE SCALE GENOMIC DNA]</scope>
    <source>
        <strain evidence="2 3">CH446_14T</strain>
    </source>
</reference>
<dbReference type="InterPro" id="IPR023908">
    <property type="entry name" value="xxxLxxG_rpt"/>
</dbReference>
<keyword evidence="1" id="KW-0732">Signal</keyword>
<feature type="signal peptide" evidence="1">
    <location>
        <begin position="1"/>
        <end position="26"/>
    </location>
</feature>
<evidence type="ECO:0000313" key="3">
    <source>
        <dbReference type="Proteomes" id="UP000322139"/>
    </source>
</evidence>
<comment type="caution">
    <text evidence="2">The sequence shown here is derived from an EMBL/GenBank/DDBJ whole genome shotgun (WGS) entry which is preliminary data.</text>
</comment>
<feature type="chain" id="PRO_5023027301" evidence="1">
    <location>
        <begin position="27"/>
        <end position="609"/>
    </location>
</feature>
<dbReference type="Proteomes" id="UP000322139">
    <property type="component" value="Unassembled WGS sequence"/>
</dbReference>
<dbReference type="AlphaFoldDB" id="A0A5D4RCY9"/>
<evidence type="ECO:0000256" key="1">
    <source>
        <dbReference type="SAM" id="SignalP"/>
    </source>
</evidence>
<sequence length="609" mass="64501">MMRRMRKFLAVFASILLMMPALLVSADTAGSKSGDEISQETGELSSKDEVVYAKLSPAGENEEVYVVNILNIEEPGEVTDFGPYTNLKNLTDMSPIEKSESAVNVTAEEEGKFYYQGDLNAAALPWNVSITYTLDGQETAPEELAGKSGHVEIGIQTSRNESAEASFFENYLLQISFPLNGEKFSNIEAPDGMLANAGKNKQATFTVMPEKEGNLTLEADVADFELEGVDITAIPSSLPIDAPDIDDMTGEMDTLTKAIKEVNDGVGQLQNGASELHNGAAKLSDGSREYRDGIAALDGSSSKLVSGSKSIEQALQKLNSSLSAGSGDMGLGDLKKMQDGLSQSAAGLREVSRNLAELQQAFSASYNSLNKAMEGIPNAEISQAQIEQLKVSGADPDVVAQLLETYTAAQNAKGIFAAGQGSFAAVSGTLQQVSGSLTGMAKNLDSMAAGLSQALNSSDAADAMAQLQAGVNALAANYESFHSGLVDYTGGVSRLAGSYQGLHNGIAGIADGTGEIASGASALHGGTAELYEATRDLPEQMKEEVEGMLEEYDKSDFIPVSFVSAQNEKVNSVQFVLKTESIKQEETKEVEKPKEEPKGFWARLKALFS</sequence>
<name>A0A5D4RCY9_9BACI</name>
<gene>
    <name evidence="2" type="ORF">FZD51_10970</name>
</gene>
<dbReference type="EMBL" id="VTER01000005">
    <property type="protein sequence ID" value="TYS48630.1"/>
    <property type="molecule type" value="Genomic_DNA"/>
</dbReference>
<proteinExistence type="predicted"/>
<evidence type="ECO:0000313" key="2">
    <source>
        <dbReference type="EMBL" id="TYS48630.1"/>
    </source>
</evidence>
<organism evidence="2 3">
    <name type="scientific">Bacillus infantis</name>
    <dbReference type="NCBI Taxonomy" id="324767"/>
    <lineage>
        <taxon>Bacteria</taxon>
        <taxon>Bacillati</taxon>
        <taxon>Bacillota</taxon>
        <taxon>Bacilli</taxon>
        <taxon>Bacillales</taxon>
        <taxon>Bacillaceae</taxon>
        <taxon>Bacillus</taxon>
    </lineage>
</organism>